<accession>A0ABT3TPX6</accession>
<evidence type="ECO:0000256" key="1">
    <source>
        <dbReference type="SAM" id="MobiDB-lite"/>
    </source>
</evidence>
<reference evidence="2" key="1">
    <citation type="submission" date="2022-10" db="EMBL/GenBank/DDBJ databases">
        <title>Streptomyces beihaiensis sp. nov., a chitin degrading actinobacterium, isolated from shrimp pond soil.</title>
        <authorList>
            <person name="Xie J."/>
            <person name="Shen N."/>
        </authorList>
    </citation>
    <scope>NUCLEOTIDE SEQUENCE</scope>
    <source>
        <strain evidence="2">GXMU-J5</strain>
    </source>
</reference>
<dbReference type="Proteomes" id="UP001163064">
    <property type="component" value="Unassembled WGS sequence"/>
</dbReference>
<protein>
    <submittedName>
        <fullName evidence="2">Uncharacterized protein</fullName>
    </submittedName>
</protein>
<dbReference type="EMBL" id="JAPHNL010000033">
    <property type="protein sequence ID" value="MCX3059092.1"/>
    <property type="molecule type" value="Genomic_DNA"/>
</dbReference>
<evidence type="ECO:0000313" key="3">
    <source>
        <dbReference type="Proteomes" id="UP001163064"/>
    </source>
</evidence>
<keyword evidence="3" id="KW-1185">Reference proteome</keyword>
<organism evidence="2 3">
    <name type="scientific">Streptomyces beihaiensis</name>
    <dbReference type="NCBI Taxonomy" id="2984495"/>
    <lineage>
        <taxon>Bacteria</taxon>
        <taxon>Bacillati</taxon>
        <taxon>Actinomycetota</taxon>
        <taxon>Actinomycetes</taxon>
        <taxon>Kitasatosporales</taxon>
        <taxon>Streptomycetaceae</taxon>
        <taxon>Streptomyces</taxon>
    </lineage>
</organism>
<name>A0ABT3TPX6_9ACTN</name>
<feature type="region of interest" description="Disordered" evidence="1">
    <location>
        <begin position="62"/>
        <end position="91"/>
    </location>
</feature>
<proteinExistence type="predicted"/>
<gene>
    <name evidence="2" type="ORF">OFY01_04785</name>
</gene>
<comment type="caution">
    <text evidence="2">The sequence shown here is derived from an EMBL/GenBank/DDBJ whole genome shotgun (WGS) entry which is preliminary data.</text>
</comment>
<sequence length="91" mass="9757">MIPDEAAQVITSFYIAPQDGETWSVSLSNCEVHARTSWSGYVASEVRGPSLHFTYTRADDVPDAAPGATPRTASACPITRPSKRLNSSPGF</sequence>
<evidence type="ECO:0000313" key="2">
    <source>
        <dbReference type="EMBL" id="MCX3059092.1"/>
    </source>
</evidence>
<dbReference type="RefSeq" id="WP_266596590.1">
    <property type="nucleotide sequence ID" value="NZ_JAPHNL010000033.1"/>
</dbReference>